<protein>
    <recommendedName>
        <fullName evidence="3">F-box protein</fullName>
    </recommendedName>
</protein>
<dbReference type="EMBL" id="BAABME010004111">
    <property type="protein sequence ID" value="GAA0161213.1"/>
    <property type="molecule type" value="Genomic_DNA"/>
</dbReference>
<dbReference type="PANTHER" id="PTHR33358:SF12">
    <property type="entry name" value="F-BOX PROTEIN WITH A DOMAIN PROTEIN"/>
    <property type="match status" value="1"/>
</dbReference>
<dbReference type="InterPro" id="IPR027949">
    <property type="entry name" value="Chloroplast_duf"/>
</dbReference>
<gene>
    <name evidence="1" type="ORF">LIER_17578</name>
</gene>
<dbReference type="AlphaFoldDB" id="A0AAV3QC66"/>
<accession>A0AAV3QC66</accession>
<dbReference type="Pfam" id="PF14476">
    <property type="entry name" value="Chloroplast_duf"/>
    <property type="match status" value="1"/>
</dbReference>
<organism evidence="1 2">
    <name type="scientific">Lithospermum erythrorhizon</name>
    <name type="common">Purple gromwell</name>
    <name type="synonym">Lithospermum officinale var. erythrorhizon</name>
    <dbReference type="NCBI Taxonomy" id="34254"/>
    <lineage>
        <taxon>Eukaryota</taxon>
        <taxon>Viridiplantae</taxon>
        <taxon>Streptophyta</taxon>
        <taxon>Embryophyta</taxon>
        <taxon>Tracheophyta</taxon>
        <taxon>Spermatophyta</taxon>
        <taxon>Magnoliopsida</taxon>
        <taxon>eudicotyledons</taxon>
        <taxon>Gunneridae</taxon>
        <taxon>Pentapetalae</taxon>
        <taxon>asterids</taxon>
        <taxon>lamiids</taxon>
        <taxon>Boraginales</taxon>
        <taxon>Boraginaceae</taxon>
        <taxon>Boraginoideae</taxon>
        <taxon>Lithospermeae</taxon>
        <taxon>Lithospermum</taxon>
    </lineage>
</organism>
<sequence>MAKIQAASFIYTSDCKSFPYRNISAAISIPRLIKGSQISIPLQLRTTFEDETIIVPNLPQNKKSKADDFTGPDPLVIAKLYEILEGISDRVEMHKNVGEQRNNWNSLLLTSINSITLAAATMAAMAAATNIVGDAALALKISSTTLYLGATGMLSIMNKIQPSQLAEEQRNAARLFKNLGTQIEKLIAIGNPTAQDVKIMMEKVLALDKAYLLPLLGKMLEKYPSKVEPAIWWPEARRRQRKETTDLSNGWNFKLEGTMGEIIKVMKKNDKEDYLRLGEKALKIHKALAVSGPFLTGLAALGTTFVGHGSLPVMVGVFGGALATIVNTFEHAAQVGMVLELYRSNAGFFKFMEESIESNLLEKDVNRRENGELFELKVALQLGRSLSELRDLANISARDDGDIEEFASKLF</sequence>
<evidence type="ECO:0008006" key="3">
    <source>
        <dbReference type="Google" id="ProtNLM"/>
    </source>
</evidence>
<dbReference type="Proteomes" id="UP001454036">
    <property type="component" value="Unassembled WGS sequence"/>
</dbReference>
<dbReference type="PANTHER" id="PTHR33358">
    <property type="entry name" value="F-BOX PROTEIN WITH A DOMAIN PROTEIN"/>
    <property type="match status" value="1"/>
</dbReference>
<proteinExistence type="predicted"/>
<name>A0AAV3QC66_LITER</name>
<reference evidence="1 2" key="1">
    <citation type="submission" date="2024-01" db="EMBL/GenBank/DDBJ databases">
        <title>The complete chloroplast genome sequence of Lithospermum erythrorhizon: insights into the phylogenetic relationship among Boraginaceae species and the maternal lineages of purple gromwells.</title>
        <authorList>
            <person name="Okada T."/>
            <person name="Watanabe K."/>
        </authorList>
    </citation>
    <scope>NUCLEOTIDE SEQUENCE [LARGE SCALE GENOMIC DNA]</scope>
</reference>
<evidence type="ECO:0000313" key="1">
    <source>
        <dbReference type="EMBL" id="GAA0161213.1"/>
    </source>
</evidence>
<evidence type="ECO:0000313" key="2">
    <source>
        <dbReference type="Proteomes" id="UP001454036"/>
    </source>
</evidence>
<comment type="caution">
    <text evidence="1">The sequence shown here is derived from an EMBL/GenBank/DDBJ whole genome shotgun (WGS) entry which is preliminary data.</text>
</comment>
<keyword evidence="2" id="KW-1185">Reference proteome</keyword>